<feature type="region of interest" description="Disordered" evidence="1">
    <location>
        <begin position="1"/>
        <end position="35"/>
    </location>
</feature>
<dbReference type="EMBL" id="KQ435798">
    <property type="protein sequence ID" value="KOX73442.1"/>
    <property type="molecule type" value="Genomic_DNA"/>
</dbReference>
<accession>A0A0N0BFJ3</accession>
<keyword evidence="3" id="KW-1185">Reference proteome</keyword>
<sequence>MGDARRVAQRQALNSRVSKPSLPANEAKSNGTREPLGSSVVRVLSWVHAVQRVISFRQLLD</sequence>
<gene>
    <name evidence="2" type="ORF">WN51_14488</name>
</gene>
<name>A0A0N0BFJ3_9HYME</name>
<dbReference type="Proteomes" id="UP000053105">
    <property type="component" value="Unassembled WGS sequence"/>
</dbReference>
<evidence type="ECO:0000313" key="3">
    <source>
        <dbReference type="Proteomes" id="UP000053105"/>
    </source>
</evidence>
<protein>
    <submittedName>
        <fullName evidence="2">Uncharacterized protein</fullName>
    </submittedName>
</protein>
<evidence type="ECO:0000256" key="1">
    <source>
        <dbReference type="SAM" id="MobiDB-lite"/>
    </source>
</evidence>
<reference evidence="2 3" key="1">
    <citation type="submission" date="2015-07" db="EMBL/GenBank/DDBJ databases">
        <title>The genome of Melipona quadrifasciata.</title>
        <authorList>
            <person name="Pan H."/>
            <person name="Kapheim K."/>
        </authorList>
    </citation>
    <scope>NUCLEOTIDE SEQUENCE [LARGE SCALE GENOMIC DNA]</scope>
    <source>
        <strain evidence="2">0111107301</strain>
        <tissue evidence="2">Whole body</tissue>
    </source>
</reference>
<proteinExistence type="predicted"/>
<dbReference type="AlphaFoldDB" id="A0A0N0BFJ3"/>
<evidence type="ECO:0000313" key="2">
    <source>
        <dbReference type="EMBL" id="KOX73442.1"/>
    </source>
</evidence>
<organism evidence="2 3">
    <name type="scientific">Melipona quadrifasciata</name>
    <dbReference type="NCBI Taxonomy" id="166423"/>
    <lineage>
        <taxon>Eukaryota</taxon>
        <taxon>Metazoa</taxon>
        <taxon>Ecdysozoa</taxon>
        <taxon>Arthropoda</taxon>
        <taxon>Hexapoda</taxon>
        <taxon>Insecta</taxon>
        <taxon>Pterygota</taxon>
        <taxon>Neoptera</taxon>
        <taxon>Endopterygota</taxon>
        <taxon>Hymenoptera</taxon>
        <taxon>Apocrita</taxon>
        <taxon>Aculeata</taxon>
        <taxon>Apoidea</taxon>
        <taxon>Anthophila</taxon>
        <taxon>Apidae</taxon>
        <taxon>Melipona</taxon>
    </lineage>
</organism>